<dbReference type="PANTHER" id="PTHR43433">
    <property type="entry name" value="HYDROLASE, ALPHA/BETA FOLD FAMILY PROTEIN"/>
    <property type="match status" value="1"/>
</dbReference>
<dbReference type="OrthoDB" id="5491135at2"/>
<comment type="caution">
    <text evidence="2">The sequence shown here is derived from an EMBL/GenBank/DDBJ whole genome shotgun (WGS) entry which is preliminary data.</text>
</comment>
<dbReference type="RefSeq" id="WP_069911299.1">
    <property type="nucleotide sequence ID" value="NZ_LAJE02000285.1"/>
</dbReference>
<dbReference type="InterPro" id="IPR029058">
    <property type="entry name" value="AB_hydrolase_fold"/>
</dbReference>
<organism evidence="2 3">
    <name type="scientific">Devosia insulae DS-56</name>
    <dbReference type="NCBI Taxonomy" id="1116389"/>
    <lineage>
        <taxon>Bacteria</taxon>
        <taxon>Pseudomonadati</taxon>
        <taxon>Pseudomonadota</taxon>
        <taxon>Alphaproteobacteria</taxon>
        <taxon>Hyphomicrobiales</taxon>
        <taxon>Devosiaceae</taxon>
        <taxon>Devosia</taxon>
    </lineage>
</organism>
<dbReference type="EMBL" id="LAJE02000285">
    <property type="protein sequence ID" value="OEO29389.1"/>
    <property type="molecule type" value="Genomic_DNA"/>
</dbReference>
<dbReference type="GO" id="GO:0016787">
    <property type="term" value="F:hydrolase activity"/>
    <property type="evidence" value="ECO:0007669"/>
    <property type="project" value="UniProtKB-KW"/>
</dbReference>
<dbReference type="Proteomes" id="UP000095463">
    <property type="component" value="Unassembled WGS sequence"/>
</dbReference>
<dbReference type="Pfam" id="PF00561">
    <property type="entry name" value="Abhydrolase_1"/>
    <property type="match status" value="1"/>
</dbReference>
<accession>A0A1E5XLD0</accession>
<keyword evidence="2" id="KW-0378">Hydrolase</keyword>
<feature type="domain" description="AB hydrolase-1" evidence="1">
    <location>
        <begin position="56"/>
        <end position="216"/>
    </location>
</feature>
<name>A0A1E5XLD0_9HYPH</name>
<evidence type="ECO:0000313" key="2">
    <source>
        <dbReference type="EMBL" id="OEO29389.1"/>
    </source>
</evidence>
<reference evidence="2 3" key="1">
    <citation type="journal article" date="2015" name="Genome Announc.">
        <title>Genome Assemblies of Three Soil-Associated Devosia species: D. insulae, D. limi, and D. soli.</title>
        <authorList>
            <person name="Hassan Y.I."/>
            <person name="Lepp D."/>
            <person name="Zhou T."/>
        </authorList>
    </citation>
    <scope>NUCLEOTIDE SEQUENCE [LARGE SCALE GENOMIC DNA]</scope>
    <source>
        <strain evidence="2 3">DS-56</strain>
    </source>
</reference>
<evidence type="ECO:0000313" key="3">
    <source>
        <dbReference type="Proteomes" id="UP000095463"/>
    </source>
</evidence>
<dbReference type="SUPFAM" id="SSF53474">
    <property type="entry name" value="alpha/beta-Hydrolases"/>
    <property type="match status" value="1"/>
</dbReference>
<proteinExistence type="predicted"/>
<dbReference type="AlphaFoldDB" id="A0A1E5XLD0"/>
<gene>
    <name evidence="2" type="ORF">VW23_025555</name>
</gene>
<dbReference type="Gene3D" id="3.40.50.1820">
    <property type="entry name" value="alpha/beta hydrolase"/>
    <property type="match status" value="1"/>
</dbReference>
<dbReference type="PANTHER" id="PTHR43433:SF4">
    <property type="entry name" value="NON-HEME CHLOROPEROXIDASE-RELATED"/>
    <property type="match status" value="1"/>
</dbReference>
<keyword evidence="3" id="KW-1185">Reference proteome</keyword>
<dbReference type="InterPro" id="IPR000073">
    <property type="entry name" value="AB_hydrolase_1"/>
</dbReference>
<dbReference type="InterPro" id="IPR050471">
    <property type="entry name" value="AB_hydrolase"/>
</dbReference>
<evidence type="ECO:0000259" key="1">
    <source>
        <dbReference type="Pfam" id="PF00561"/>
    </source>
</evidence>
<protein>
    <submittedName>
        <fullName evidence="2">Alpha/beta hydrolase</fullName>
    </submittedName>
</protein>
<sequence>MTTPILLVPGLNCTAEIYAHQVPALWQFGPVTIANHTEGSSMREIAASILRDAPPEFALVGFSMGGYLAFEMLRQARGRVLKLALRDTSARAETPEGAEKRRAAIALTEQGKFNLAVAQSFPNAVHPDHVGNAALKALHVRMATANGGETYIRQQTAIIGRPDSRPELGAIEVPTLVVVGDKDAITVPEAAREMAAGIADARLVVVPRAGHMALVEQHAIVTAELTEWTAK</sequence>